<sequence>MQSTSLFKKEGFRNAGIRREQLKNYLDEGSLIRESRGIYSFADSINDEFVLLQSRCKKGVFSYGTVLYFHGLSDRFPQMVSMTVPKNYNVFYLKEELFHVEFHRIKPSLWSIGMMEMLSPQGGKIMVYDRERCICDMIRSRKQTDPQIFSQAVKGYFASKKRDNIRLMEYAKKFRIEEKVQEYMEIL</sequence>
<name>A0A9D1WFU3_9FIRM</name>
<reference evidence="1" key="2">
    <citation type="submission" date="2021-04" db="EMBL/GenBank/DDBJ databases">
        <authorList>
            <person name="Gilroy R."/>
        </authorList>
    </citation>
    <scope>NUCLEOTIDE SEQUENCE</scope>
    <source>
        <strain evidence="1">ChiSjej1B19-8411</strain>
    </source>
</reference>
<dbReference type="AlphaFoldDB" id="A0A9D1WFU3"/>
<evidence type="ECO:0000313" key="1">
    <source>
        <dbReference type="EMBL" id="HIX58275.1"/>
    </source>
</evidence>
<dbReference type="EMBL" id="DXEX01000025">
    <property type="protein sequence ID" value="HIX58275.1"/>
    <property type="molecule type" value="Genomic_DNA"/>
</dbReference>
<comment type="caution">
    <text evidence="1">The sequence shown here is derived from an EMBL/GenBank/DDBJ whole genome shotgun (WGS) entry which is preliminary data.</text>
</comment>
<gene>
    <name evidence="1" type="ORF">IAA45_00955</name>
</gene>
<protein>
    <submittedName>
        <fullName evidence="1">Abortive infection protein</fullName>
    </submittedName>
</protein>
<organism evidence="1 2">
    <name type="scientific">Candidatus Blautia gallistercoris</name>
    <dbReference type="NCBI Taxonomy" id="2838490"/>
    <lineage>
        <taxon>Bacteria</taxon>
        <taxon>Bacillati</taxon>
        <taxon>Bacillota</taxon>
        <taxon>Clostridia</taxon>
        <taxon>Lachnospirales</taxon>
        <taxon>Lachnospiraceae</taxon>
        <taxon>Blautia</taxon>
    </lineage>
</organism>
<accession>A0A9D1WFU3</accession>
<proteinExistence type="predicted"/>
<dbReference type="Proteomes" id="UP000886817">
    <property type="component" value="Unassembled WGS sequence"/>
</dbReference>
<reference evidence="1" key="1">
    <citation type="journal article" date="2021" name="PeerJ">
        <title>Extensive microbial diversity within the chicken gut microbiome revealed by metagenomics and culture.</title>
        <authorList>
            <person name="Gilroy R."/>
            <person name="Ravi A."/>
            <person name="Getino M."/>
            <person name="Pursley I."/>
            <person name="Horton D.L."/>
            <person name="Alikhan N.F."/>
            <person name="Baker D."/>
            <person name="Gharbi K."/>
            <person name="Hall N."/>
            <person name="Watson M."/>
            <person name="Adriaenssens E.M."/>
            <person name="Foster-Nyarko E."/>
            <person name="Jarju S."/>
            <person name="Secka A."/>
            <person name="Antonio M."/>
            <person name="Oren A."/>
            <person name="Chaudhuri R.R."/>
            <person name="La Ragione R."/>
            <person name="Hildebrand F."/>
            <person name="Pallen M.J."/>
        </authorList>
    </citation>
    <scope>NUCLEOTIDE SEQUENCE</scope>
    <source>
        <strain evidence="1">ChiSjej1B19-8411</strain>
    </source>
</reference>
<evidence type="ECO:0000313" key="2">
    <source>
        <dbReference type="Proteomes" id="UP000886817"/>
    </source>
</evidence>